<dbReference type="PANTHER" id="PTHR43156:SF2">
    <property type="entry name" value="STAGE II SPORULATION PROTEIN E"/>
    <property type="match status" value="1"/>
</dbReference>
<evidence type="ECO:0000313" key="3">
    <source>
        <dbReference type="EMBL" id="MDT0321021.1"/>
    </source>
</evidence>
<dbReference type="Pfam" id="PF07228">
    <property type="entry name" value="SpoIIE"/>
    <property type="match status" value="1"/>
</dbReference>
<dbReference type="Pfam" id="PF00989">
    <property type="entry name" value="PAS"/>
    <property type="match status" value="1"/>
</dbReference>
<dbReference type="EMBL" id="JAVREM010000032">
    <property type="protein sequence ID" value="MDT0321021.1"/>
    <property type="molecule type" value="Genomic_DNA"/>
</dbReference>
<name>A0ABU2LTV0_9ACTN</name>
<evidence type="ECO:0000259" key="2">
    <source>
        <dbReference type="PROSITE" id="PS50112"/>
    </source>
</evidence>
<dbReference type="RefSeq" id="WP_311601210.1">
    <property type="nucleotide sequence ID" value="NZ_JAVREM010000032.1"/>
</dbReference>
<gene>
    <name evidence="3" type="ORF">RNC47_22060</name>
</gene>
<dbReference type="SMART" id="SM00065">
    <property type="entry name" value="GAF"/>
    <property type="match status" value="1"/>
</dbReference>
<dbReference type="InterPro" id="IPR052016">
    <property type="entry name" value="Bact_Sigma-Reg"/>
</dbReference>
<accession>A0ABU2LTV0</accession>
<feature type="domain" description="PAS" evidence="2">
    <location>
        <begin position="128"/>
        <end position="198"/>
    </location>
</feature>
<dbReference type="SUPFAM" id="SSF81606">
    <property type="entry name" value="PP2C-like"/>
    <property type="match status" value="1"/>
</dbReference>
<dbReference type="SUPFAM" id="SSF55781">
    <property type="entry name" value="GAF domain-like"/>
    <property type="match status" value="1"/>
</dbReference>
<dbReference type="InterPro" id="IPR013767">
    <property type="entry name" value="PAS_fold"/>
</dbReference>
<keyword evidence="4" id="KW-1185">Reference proteome</keyword>
<dbReference type="InterPro" id="IPR003018">
    <property type="entry name" value="GAF"/>
</dbReference>
<protein>
    <submittedName>
        <fullName evidence="3">SpoIIE family protein phosphatase</fullName>
    </submittedName>
</protein>
<dbReference type="PANTHER" id="PTHR43156">
    <property type="entry name" value="STAGE II SPORULATION PROTEIN E-RELATED"/>
    <property type="match status" value="1"/>
</dbReference>
<proteinExistence type="predicted"/>
<dbReference type="Pfam" id="PF08448">
    <property type="entry name" value="PAS_4"/>
    <property type="match status" value="1"/>
</dbReference>
<dbReference type="Pfam" id="PF01590">
    <property type="entry name" value="GAF"/>
    <property type="match status" value="1"/>
</dbReference>
<keyword evidence="1" id="KW-0378">Hydrolase</keyword>
<sequence>MSTEPGSPNAPGARGEALRVGMVLLDSEGRILLWGPMAEKILGWDAAQAVGRPVTGLIPDDRPADPGHDLLDTLLRHRRWTGRLTLGHREGRPVELRARAELLDHPNGTPLVLAILVENERLRAVEQDLATLDGLFTASPLGIGVFDTELRYTRVNEALSRLAGLSEAELLGRTTLDVLPRSMAERIHGLQSEVLRTGQPVIDLVVPSPDGLGARSVSIGRITDRAGQPMGVTNIVLDITERRDAQTKIERARQRLALLDDVGGAIADLLDVRRIGEALADAIVPRFADLAGVELLSLVASGGEPPTAHDRTRGPLLQVGFAAVDPRPDMRRALRQGEETAFEPIGPFLRSVLDTGAPYLAETRAELRAASAYDPRVAELLRELDVNSLITVPLRARGTVLGLLVVTRSGHRPAFDGEDLALAMELTARAGITLDNARLYARERDAALTLQRSLLPRTLPEQPGVRFTHRYLPASRGTEIGGDWFDVIPLVGGRVAFVVGDATGHGLPAAAAMGRLRTAVRTLAALDLPPAHLLARLNDAGRDIAPSLDDPLLATCLYAEYDPLSRECRLAKAGHLPPVLVVRDADSDRWTATPLDLPSGAPLGVDGVPFEELRVDVPEGSVLVLYTDGLLETRDGDIMARVDELCELLCGLVGELAEEAALDGVCDTVIEQLRPAVGSSESDDLALLAARLGSLPPDRVATWTFPADPAMLPAIGGTVDHRLRGWGLGALAERAGRLVDRLARDAMEGEDRSVAVRMVYGASLMVEVTAPLPEPGYRDGAERLLTAHQARRWGTRHGPIGHAVWFELPLPES</sequence>
<organism evidence="3 4">
    <name type="scientific">Streptomyces millisiae</name>
    <dbReference type="NCBI Taxonomy" id="3075542"/>
    <lineage>
        <taxon>Bacteria</taxon>
        <taxon>Bacillati</taxon>
        <taxon>Actinomycetota</taxon>
        <taxon>Actinomycetes</taxon>
        <taxon>Kitasatosporales</taxon>
        <taxon>Streptomycetaceae</taxon>
        <taxon>Streptomyces</taxon>
    </lineage>
</organism>
<evidence type="ECO:0000313" key="4">
    <source>
        <dbReference type="Proteomes" id="UP001183420"/>
    </source>
</evidence>
<dbReference type="Gene3D" id="3.60.40.10">
    <property type="entry name" value="PPM-type phosphatase domain"/>
    <property type="match status" value="1"/>
</dbReference>
<feature type="domain" description="PAS" evidence="2">
    <location>
        <begin position="16"/>
        <end position="62"/>
    </location>
</feature>
<dbReference type="InterPro" id="IPR036457">
    <property type="entry name" value="PPM-type-like_dom_sf"/>
</dbReference>
<comment type="caution">
    <text evidence="3">The sequence shown here is derived from an EMBL/GenBank/DDBJ whole genome shotgun (WGS) entry which is preliminary data.</text>
</comment>
<dbReference type="SMART" id="SM00091">
    <property type="entry name" value="PAS"/>
    <property type="match status" value="2"/>
</dbReference>
<evidence type="ECO:0000256" key="1">
    <source>
        <dbReference type="ARBA" id="ARBA00022801"/>
    </source>
</evidence>
<reference evidence="4" key="1">
    <citation type="submission" date="2023-07" db="EMBL/GenBank/DDBJ databases">
        <title>30 novel species of actinomycetes from the DSMZ collection.</title>
        <authorList>
            <person name="Nouioui I."/>
        </authorList>
    </citation>
    <scope>NUCLEOTIDE SEQUENCE [LARGE SCALE GENOMIC DNA]</scope>
    <source>
        <strain evidence="4">DSM 44918</strain>
    </source>
</reference>
<dbReference type="InterPro" id="IPR001932">
    <property type="entry name" value="PPM-type_phosphatase-like_dom"/>
</dbReference>
<dbReference type="InterPro" id="IPR013656">
    <property type="entry name" value="PAS_4"/>
</dbReference>
<dbReference type="SMART" id="SM00331">
    <property type="entry name" value="PP2C_SIG"/>
    <property type="match status" value="1"/>
</dbReference>
<dbReference type="Gene3D" id="3.30.450.40">
    <property type="match status" value="1"/>
</dbReference>
<dbReference type="InterPro" id="IPR000014">
    <property type="entry name" value="PAS"/>
</dbReference>
<dbReference type="SUPFAM" id="SSF55785">
    <property type="entry name" value="PYP-like sensor domain (PAS domain)"/>
    <property type="match status" value="2"/>
</dbReference>
<dbReference type="CDD" id="cd00130">
    <property type="entry name" value="PAS"/>
    <property type="match status" value="2"/>
</dbReference>
<dbReference type="NCBIfam" id="TIGR00229">
    <property type="entry name" value="sensory_box"/>
    <property type="match status" value="2"/>
</dbReference>
<dbReference type="InterPro" id="IPR035965">
    <property type="entry name" value="PAS-like_dom_sf"/>
</dbReference>
<dbReference type="Gene3D" id="3.30.450.20">
    <property type="entry name" value="PAS domain"/>
    <property type="match status" value="2"/>
</dbReference>
<dbReference type="InterPro" id="IPR029016">
    <property type="entry name" value="GAF-like_dom_sf"/>
</dbReference>
<dbReference type="Proteomes" id="UP001183420">
    <property type="component" value="Unassembled WGS sequence"/>
</dbReference>
<dbReference type="PROSITE" id="PS50112">
    <property type="entry name" value="PAS"/>
    <property type="match status" value="2"/>
</dbReference>